<feature type="non-terminal residue" evidence="2">
    <location>
        <position position="1"/>
    </location>
</feature>
<name>A0A852FWE0_PEUTA</name>
<dbReference type="GO" id="GO:0016020">
    <property type="term" value="C:membrane"/>
    <property type="evidence" value="ECO:0007669"/>
    <property type="project" value="InterPro"/>
</dbReference>
<dbReference type="AlphaFoldDB" id="A0A852FWE0"/>
<comment type="similarity">
    <text evidence="1">Belongs to the glycosyl hydrolase 79 family.</text>
</comment>
<dbReference type="EMBL" id="WBNO01032972">
    <property type="protein sequence ID" value="NXQ22897.1"/>
    <property type="molecule type" value="Genomic_DNA"/>
</dbReference>
<dbReference type="GO" id="GO:0005615">
    <property type="term" value="C:extracellular space"/>
    <property type="evidence" value="ECO:0007669"/>
    <property type="project" value="TreeGrafter"/>
</dbReference>
<dbReference type="GO" id="GO:0030198">
    <property type="term" value="P:extracellular matrix organization"/>
    <property type="evidence" value="ECO:0007669"/>
    <property type="project" value="TreeGrafter"/>
</dbReference>
<evidence type="ECO:0000313" key="3">
    <source>
        <dbReference type="Proteomes" id="UP000629713"/>
    </source>
</evidence>
<evidence type="ECO:0000313" key="2">
    <source>
        <dbReference type="EMBL" id="NXQ22897.1"/>
    </source>
</evidence>
<dbReference type="GO" id="GO:0031012">
    <property type="term" value="C:extracellular matrix"/>
    <property type="evidence" value="ECO:0007669"/>
    <property type="project" value="TreeGrafter"/>
</dbReference>
<dbReference type="GO" id="GO:0016798">
    <property type="term" value="F:hydrolase activity, acting on glycosyl bonds"/>
    <property type="evidence" value="ECO:0007669"/>
    <property type="project" value="InterPro"/>
</dbReference>
<dbReference type="Proteomes" id="UP000629713">
    <property type="component" value="Unassembled WGS sequence"/>
</dbReference>
<sequence>SELIRGFLLSGMPCPSSCPPGLLALMAPGLALMATFSLPSQAGDRRALPVEKPPGVKGRTLILLDVNTKSPVRIISENFLSLQLDPSIIHDGWLDFLRKAMGLLQQPVVAIVFLMWDRCWVVFLNLQFPNISHNRGSGFYHSLVGQRLDIVRSDIALDKQKGCKIAQHPDIMLELQREKAAQMHLVLLKEQFSNTYSNLTLTARSLDKLYNFADCSGLHLIFALNALRRNPNNSWNSSNALSLLKYSASKKYNISWELGNEPNNYRTLIGRSVNGSQLGKDYTQLRSLLQLIRTYSRAHLYGPNIGRPRKNVVAFLEGFMKVAGGTVDAVTWQHYYIDGRVAKVTDFLKTRLLDTLSDQIRKIQKVVNTYTPGKKIWLEGVGMSSAGGMNNLSDSYAAGFLWLNTLGLLASQGIDVVVRHSFLDHGHNHLVDQNFNPLPDYWLSLLYKRLIGPKVLAIHVAGLQRKPRPGRVIRDKLRIYAHCTSYHNHNYVRGSITLYIINLHRSRKKIKLAGTLRDKIVHQYLLQPYGKDGLHSKSVQLNGQPLAMLDDGTLPELKPRPLRAGRTLVIPPLTMSFYVVKNVNALACRYR</sequence>
<comment type="caution">
    <text evidence="2">The sequence shown here is derived from an EMBL/GenBank/DDBJ whole genome shotgun (WGS) entry which is preliminary data.</text>
</comment>
<proteinExistence type="inferred from homology"/>
<evidence type="ECO:0000256" key="1">
    <source>
        <dbReference type="ARBA" id="ARBA00009800"/>
    </source>
</evidence>
<gene>
    <name evidence="2" type="primary">Hpse2</name>
    <name evidence="2" type="ORF">PEUTAE_R04664</name>
</gene>
<accession>A0A852FWE0</accession>
<dbReference type="PANTHER" id="PTHR46145">
    <property type="entry name" value="HEPARANASE"/>
    <property type="match status" value="1"/>
</dbReference>
<protein>
    <submittedName>
        <fullName evidence="2">HPSE2 protein</fullName>
    </submittedName>
</protein>
<dbReference type="InterPro" id="IPR005199">
    <property type="entry name" value="Glyco_hydro_79"/>
</dbReference>
<dbReference type="SUPFAM" id="SSF51445">
    <property type="entry name" value="(Trans)glycosidases"/>
    <property type="match status" value="1"/>
</dbReference>
<dbReference type="FunFam" id="3.20.20.80:FF:000024">
    <property type="entry name" value="Heparanase 2"/>
    <property type="match status" value="1"/>
</dbReference>
<keyword evidence="3" id="KW-1185">Reference proteome</keyword>
<reference evidence="2" key="1">
    <citation type="submission" date="2019-09" db="EMBL/GenBank/DDBJ databases">
        <title>Bird 10,000 Genomes (B10K) Project - Family phase.</title>
        <authorList>
            <person name="Zhang G."/>
        </authorList>
    </citation>
    <scope>NUCLEOTIDE SEQUENCE</scope>
    <source>
        <strain evidence="2">B10K-DU-002-52</strain>
        <tissue evidence="2">Muscle</tissue>
    </source>
</reference>
<organism evidence="2 3">
    <name type="scientific">Peucedramus taeniatus</name>
    <name type="common">Olive warbler</name>
    <dbReference type="NCBI Taxonomy" id="135441"/>
    <lineage>
        <taxon>Eukaryota</taxon>
        <taxon>Metazoa</taxon>
        <taxon>Chordata</taxon>
        <taxon>Craniata</taxon>
        <taxon>Vertebrata</taxon>
        <taxon>Euteleostomi</taxon>
        <taxon>Archelosauria</taxon>
        <taxon>Archosauria</taxon>
        <taxon>Dinosauria</taxon>
        <taxon>Saurischia</taxon>
        <taxon>Theropoda</taxon>
        <taxon>Coelurosauria</taxon>
        <taxon>Aves</taxon>
        <taxon>Neognathae</taxon>
        <taxon>Neoaves</taxon>
        <taxon>Telluraves</taxon>
        <taxon>Australaves</taxon>
        <taxon>Passeriformes</taxon>
        <taxon>Passeroidea</taxon>
        <taxon>Fringillidae</taxon>
        <taxon>Peucedraminae</taxon>
        <taxon>Peucedramus</taxon>
    </lineage>
</organism>
<feature type="non-terminal residue" evidence="2">
    <location>
        <position position="591"/>
    </location>
</feature>
<dbReference type="Gene3D" id="3.20.20.80">
    <property type="entry name" value="Glycosidases"/>
    <property type="match status" value="1"/>
</dbReference>
<dbReference type="InterPro" id="IPR017853">
    <property type="entry name" value="GH"/>
</dbReference>
<dbReference type="PANTHER" id="PTHR46145:SF1">
    <property type="entry name" value="INACTIVE HEPARANASE-2"/>
    <property type="match status" value="1"/>
</dbReference>
<dbReference type="Pfam" id="PF03662">
    <property type="entry name" value="Glyco_hydro_79n"/>
    <property type="match status" value="1"/>
</dbReference>